<evidence type="ECO:0000256" key="4">
    <source>
        <dbReference type="ARBA" id="ARBA00023065"/>
    </source>
</evidence>
<sequence>MLTQSRHEGPCCVGPSLPVWHNLTGPRVLTNGGPSTEAGHADPSTARGAVPCGAELAKTTLKQIEDAFKEFTTKDDIGIVLISQYVANMIRFVVDSYNKPIPAILEIPSNSSNIGDSFQ</sequence>
<evidence type="ECO:0000256" key="2">
    <source>
        <dbReference type="ARBA" id="ARBA00022448"/>
    </source>
</evidence>
<organism evidence="6 7">
    <name type="scientific">Acer saccharum</name>
    <name type="common">Sugar maple</name>
    <dbReference type="NCBI Taxonomy" id="4024"/>
    <lineage>
        <taxon>Eukaryota</taxon>
        <taxon>Viridiplantae</taxon>
        <taxon>Streptophyta</taxon>
        <taxon>Embryophyta</taxon>
        <taxon>Tracheophyta</taxon>
        <taxon>Spermatophyta</taxon>
        <taxon>Magnoliopsida</taxon>
        <taxon>eudicotyledons</taxon>
        <taxon>Gunneridae</taxon>
        <taxon>Pentapetalae</taxon>
        <taxon>rosids</taxon>
        <taxon>malvids</taxon>
        <taxon>Sapindales</taxon>
        <taxon>Sapindaceae</taxon>
        <taxon>Hippocastanoideae</taxon>
        <taxon>Acereae</taxon>
        <taxon>Acer</taxon>
    </lineage>
</organism>
<comment type="similarity">
    <text evidence="1">Belongs to the V-ATPase F subunit family.</text>
</comment>
<dbReference type="AlphaFoldDB" id="A0AA39SYN0"/>
<dbReference type="InterPro" id="IPR036906">
    <property type="entry name" value="ATPase_V1_fsu_sf"/>
</dbReference>
<keyword evidence="3" id="KW-0375">Hydrogen ion transport</keyword>
<evidence type="ECO:0000256" key="1">
    <source>
        <dbReference type="ARBA" id="ARBA00010148"/>
    </source>
</evidence>
<evidence type="ECO:0000256" key="5">
    <source>
        <dbReference type="SAM" id="MobiDB-lite"/>
    </source>
</evidence>
<proteinExistence type="inferred from homology"/>
<name>A0AA39SYN0_ACESA</name>
<accession>A0AA39SYN0</accession>
<comment type="caution">
    <text evidence="6">The sequence shown here is derived from an EMBL/GenBank/DDBJ whole genome shotgun (WGS) entry which is preliminary data.</text>
</comment>
<evidence type="ECO:0000313" key="6">
    <source>
        <dbReference type="EMBL" id="KAK0607651.1"/>
    </source>
</evidence>
<reference evidence="6" key="1">
    <citation type="journal article" date="2022" name="Plant J.">
        <title>Strategies of tolerance reflected in two North American maple genomes.</title>
        <authorList>
            <person name="McEvoy S.L."/>
            <person name="Sezen U.U."/>
            <person name="Trouern-Trend A."/>
            <person name="McMahon S.M."/>
            <person name="Schaberg P.G."/>
            <person name="Yang J."/>
            <person name="Wegrzyn J.L."/>
            <person name="Swenson N.G."/>
        </authorList>
    </citation>
    <scope>NUCLEOTIDE SEQUENCE</scope>
    <source>
        <strain evidence="6">NS2018</strain>
    </source>
</reference>
<dbReference type="Pfam" id="PF01990">
    <property type="entry name" value="ATP-synt_F"/>
    <property type="match status" value="1"/>
</dbReference>
<evidence type="ECO:0000313" key="7">
    <source>
        <dbReference type="Proteomes" id="UP001168877"/>
    </source>
</evidence>
<dbReference type="Proteomes" id="UP001168877">
    <property type="component" value="Unassembled WGS sequence"/>
</dbReference>
<dbReference type="EMBL" id="JAUESC010000001">
    <property type="protein sequence ID" value="KAK0607651.1"/>
    <property type="molecule type" value="Genomic_DNA"/>
</dbReference>
<dbReference type="GO" id="GO:0016020">
    <property type="term" value="C:membrane"/>
    <property type="evidence" value="ECO:0007669"/>
    <property type="project" value="TreeGrafter"/>
</dbReference>
<keyword evidence="7" id="KW-1185">Reference proteome</keyword>
<feature type="region of interest" description="Disordered" evidence="5">
    <location>
        <begin position="28"/>
        <end position="49"/>
    </location>
</feature>
<gene>
    <name evidence="6" type="ORF">LWI29_018155</name>
</gene>
<dbReference type="PANTHER" id="PTHR13861:SF2">
    <property type="entry name" value="V-TYPE PROTON ATPASE SUBUNIT F"/>
    <property type="match status" value="1"/>
</dbReference>
<dbReference type="PANTHER" id="PTHR13861">
    <property type="entry name" value="VACUOLAR ATP SYNTHASE SUBUNIT F"/>
    <property type="match status" value="1"/>
</dbReference>
<keyword evidence="2" id="KW-0813">Transport</keyword>
<dbReference type="SUPFAM" id="SSF159468">
    <property type="entry name" value="AtpF-like"/>
    <property type="match status" value="1"/>
</dbReference>
<protein>
    <submittedName>
        <fullName evidence="6">Uncharacterized protein</fullName>
    </submittedName>
</protein>
<dbReference type="GO" id="GO:0046961">
    <property type="term" value="F:proton-transporting ATPase activity, rotational mechanism"/>
    <property type="evidence" value="ECO:0007669"/>
    <property type="project" value="InterPro"/>
</dbReference>
<reference evidence="6" key="2">
    <citation type="submission" date="2023-06" db="EMBL/GenBank/DDBJ databases">
        <authorList>
            <person name="Swenson N.G."/>
            <person name="Wegrzyn J.L."/>
            <person name="Mcevoy S.L."/>
        </authorList>
    </citation>
    <scope>NUCLEOTIDE SEQUENCE</scope>
    <source>
        <strain evidence="6">NS2018</strain>
        <tissue evidence="6">Leaf</tissue>
    </source>
</reference>
<dbReference type="Gene3D" id="3.40.50.10580">
    <property type="entry name" value="ATPase, V1 complex, subunit F"/>
    <property type="match status" value="1"/>
</dbReference>
<evidence type="ECO:0000256" key="3">
    <source>
        <dbReference type="ARBA" id="ARBA00022781"/>
    </source>
</evidence>
<dbReference type="InterPro" id="IPR008218">
    <property type="entry name" value="ATPase_V1-cplx_f_g_su"/>
</dbReference>
<keyword evidence="4" id="KW-0406">Ion transport</keyword>